<dbReference type="PROSITE" id="PS50893">
    <property type="entry name" value="ABC_TRANSPORTER_2"/>
    <property type="match status" value="1"/>
</dbReference>
<keyword evidence="6" id="KW-1278">Translocase</keyword>
<evidence type="ECO:0000256" key="7">
    <source>
        <dbReference type="ARBA" id="ARBA00023136"/>
    </source>
</evidence>
<dbReference type="EMBL" id="JBHSPR010000007">
    <property type="protein sequence ID" value="MFC6015905.1"/>
    <property type="molecule type" value="Genomic_DNA"/>
</dbReference>
<comment type="subcellular location">
    <subcellularLocation>
        <location evidence="1">Cell membrane</location>
        <topology evidence="1">Peripheral membrane protein</topology>
        <orientation evidence="1">Cytoplasmic side</orientation>
    </subcellularLocation>
</comment>
<dbReference type="NCBIfam" id="TIGR01188">
    <property type="entry name" value="drrA"/>
    <property type="match status" value="1"/>
</dbReference>
<comment type="similarity">
    <text evidence="9">Belongs to the ABC transporter superfamily. Drug exporter-1 (DrugE1) (TC 3.A.1.105) family.</text>
</comment>
<keyword evidence="13" id="KW-1185">Reference proteome</keyword>
<evidence type="ECO:0000256" key="6">
    <source>
        <dbReference type="ARBA" id="ARBA00022967"/>
    </source>
</evidence>
<organism evidence="12 13">
    <name type="scientific">Plantactinospora solaniradicis</name>
    <dbReference type="NCBI Taxonomy" id="1723736"/>
    <lineage>
        <taxon>Bacteria</taxon>
        <taxon>Bacillati</taxon>
        <taxon>Actinomycetota</taxon>
        <taxon>Actinomycetes</taxon>
        <taxon>Micromonosporales</taxon>
        <taxon>Micromonosporaceae</taxon>
        <taxon>Plantactinospora</taxon>
    </lineage>
</organism>
<dbReference type="InterPro" id="IPR003593">
    <property type="entry name" value="AAA+_ATPase"/>
</dbReference>
<dbReference type="PANTHER" id="PTHR42711">
    <property type="entry name" value="ABC TRANSPORTER ATP-BINDING PROTEIN"/>
    <property type="match status" value="1"/>
</dbReference>
<dbReference type="Gene3D" id="3.40.50.300">
    <property type="entry name" value="P-loop containing nucleotide triphosphate hydrolases"/>
    <property type="match status" value="1"/>
</dbReference>
<keyword evidence="3" id="KW-1003">Cell membrane</keyword>
<dbReference type="Pfam" id="PF00005">
    <property type="entry name" value="ABC_tran"/>
    <property type="match status" value="1"/>
</dbReference>
<evidence type="ECO:0000256" key="2">
    <source>
        <dbReference type="ARBA" id="ARBA00022448"/>
    </source>
</evidence>
<keyword evidence="8" id="KW-0046">Antibiotic resistance</keyword>
<dbReference type="PANTHER" id="PTHR42711:SF19">
    <property type="entry name" value="DOXORUBICIN RESISTANCE ATP-BINDING PROTEIN DRRA"/>
    <property type="match status" value="1"/>
</dbReference>
<evidence type="ECO:0000256" key="8">
    <source>
        <dbReference type="ARBA" id="ARBA00023251"/>
    </source>
</evidence>
<dbReference type="GO" id="GO:0005524">
    <property type="term" value="F:ATP binding"/>
    <property type="evidence" value="ECO:0007669"/>
    <property type="project" value="UniProtKB-KW"/>
</dbReference>
<dbReference type="InterPro" id="IPR017871">
    <property type="entry name" value="ABC_transporter-like_CS"/>
</dbReference>
<dbReference type="Proteomes" id="UP001596203">
    <property type="component" value="Unassembled WGS sequence"/>
</dbReference>
<evidence type="ECO:0000256" key="1">
    <source>
        <dbReference type="ARBA" id="ARBA00004413"/>
    </source>
</evidence>
<dbReference type="RefSeq" id="WP_377418647.1">
    <property type="nucleotide sequence ID" value="NZ_JBHSPR010000007.1"/>
</dbReference>
<evidence type="ECO:0000259" key="11">
    <source>
        <dbReference type="PROSITE" id="PS50893"/>
    </source>
</evidence>
<evidence type="ECO:0000256" key="10">
    <source>
        <dbReference type="SAM" id="MobiDB-lite"/>
    </source>
</evidence>
<dbReference type="PROSITE" id="PS00211">
    <property type="entry name" value="ABC_TRANSPORTER_1"/>
    <property type="match status" value="1"/>
</dbReference>
<sequence>MTNIPTGPAITVTGLRRWYGSQVVLDGIDLHVPEGTIFSLLGPNGAGKTTMVQIMSTLIRADAGEVRICGHDVVQDPDRVRAAIGVTGQFSAVDNFLTGEENLLLMADLHHLDRAEGRRRTADLLECFDLGKAARKGSATYSGGMRRRLDLAMGLIGNPRVIFLDEPTARLDPRSRRDMWQIVRDLVSRGVTVFLTTQYLEEADQLADRIALLDHGRLVAEGTPAELKRRVPGGHVELRFADDRTLGAAAAILDVAPDPADGSLVLRVPGDGGVRSLKALLDRLDVAAIEVDGLTVHTPDLDDVFFAVTGQPASTATAPATVSDSASSSGSKKVTAR</sequence>
<evidence type="ECO:0000256" key="9">
    <source>
        <dbReference type="ARBA" id="ARBA00049985"/>
    </source>
</evidence>
<feature type="region of interest" description="Disordered" evidence="10">
    <location>
        <begin position="316"/>
        <end position="337"/>
    </location>
</feature>
<accession>A0ABW1K374</accession>
<keyword evidence="2" id="KW-0813">Transport</keyword>
<proteinExistence type="inferred from homology"/>
<dbReference type="InterPro" id="IPR003439">
    <property type="entry name" value="ABC_transporter-like_ATP-bd"/>
</dbReference>
<evidence type="ECO:0000256" key="4">
    <source>
        <dbReference type="ARBA" id="ARBA00022741"/>
    </source>
</evidence>
<dbReference type="SUPFAM" id="SSF52540">
    <property type="entry name" value="P-loop containing nucleoside triphosphate hydrolases"/>
    <property type="match status" value="1"/>
</dbReference>
<evidence type="ECO:0000313" key="13">
    <source>
        <dbReference type="Proteomes" id="UP001596203"/>
    </source>
</evidence>
<keyword evidence="7" id="KW-0472">Membrane</keyword>
<dbReference type="InterPro" id="IPR050763">
    <property type="entry name" value="ABC_transporter_ATP-binding"/>
</dbReference>
<protein>
    <submittedName>
        <fullName evidence="12">ATP-binding cassette domain-containing protein</fullName>
    </submittedName>
</protein>
<dbReference type="SMART" id="SM00382">
    <property type="entry name" value="AAA"/>
    <property type="match status" value="1"/>
</dbReference>
<evidence type="ECO:0000256" key="5">
    <source>
        <dbReference type="ARBA" id="ARBA00022840"/>
    </source>
</evidence>
<evidence type="ECO:0000256" key="3">
    <source>
        <dbReference type="ARBA" id="ARBA00022475"/>
    </source>
</evidence>
<dbReference type="InterPro" id="IPR005894">
    <property type="entry name" value="DrrA"/>
</dbReference>
<name>A0ABW1K374_9ACTN</name>
<comment type="caution">
    <text evidence="12">The sequence shown here is derived from an EMBL/GenBank/DDBJ whole genome shotgun (WGS) entry which is preliminary data.</text>
</comment>
<gene>
    <name evidence="12" type="ORF">ACFP2T_06835</name>
</gene>
<feature type="domain" description="ABC transporter" evidence="11">
    <location>
        <begin position="10"/>
        <end position="240"/>
    </location>
</feature>
<keyword evidence="4" id="KW-0547">Nucleotide-binding</keyword>
<dbReference type="InterPro" id="IPR027417">
    <property type="entry name" value="P-loop_NTPase"/>
</dbReference>
<reference evidence="13" key="1">
    <citation type="journal article" date="2019" name="Int. J. Syst. Evol. Microbiol.">
        <title>The Global Catalogue of Microorganisms (GCM) 10K type strain sequencing project: providing services to taxonomists for standard genome sequencing and annotation.</title>
        <authorList>
            <consortium name="The Broad Institute Genomics Platform"/>
            <consortium name="The Broad Institute Genome Sequencing Center for Infectious Disease"/>
            <person name="Wu L."/>
            <person name="Ma J."/>
        </authorList>
    </citation>
    <scope>NUCLEOTIDE SEQUENCE [LARGE SCALE GENOMIC DNA]</scope>
    <source>
        <strain evidence="13">ZS-35-S2</strain>
    </source>
</reference>
<keyword evidence="5 12" id="KW-0067">ATP-binding</keyword>
<evidence type="ECO:0000313" key="12">
    <source>
        <dbReference type="EMBL" id="MFC6015905.1"/>
    </source>
</evidence>